<dbReference type="EMBL" id="MU003509">
    <property type="protein sequence ID" value="KAF2470212.1"/>
    <property type="molecule type" value="Genomic_DNA"/>
</dbReference>
<evidence type="ECO:0000313" key="2">
    <source>
        <dbReference type="Proteomes" id="UP000799755"/>
    </source>
</evidence>
<keyword evidence="2" id="KW-1185">Reference proteome</keyword>
<evidence type="ECO:0000313" key="1">
    <source>
        <dbReference type="EMBL" id="KAF2470212.1"/>
    </source>
</evidence>
<sequence length="524" mass="59546">MPDEVLRTAMQICLSETPTISTTDPRQHSGILDLPEELIDTIIRVVKNTAPVSDFWNCLKTCRKWHRIGLAIHGCLDFSVSATIESGARRHAIQQEEKSTSIEHLTDFSMNPPSQLFLCELRSLTVHVLHGRISSPFNPVSGRNFFESLSDSLKITRKLAMFSLKFADDGWDFPVRDVPAIPETQLAKLVSVLPSTVINLEIDTAGVDLPPSEELLRADQASHLCYQISRIFPRLQHFRLRVAHVCETILDLGPDLEPCFCTKAYCGVGLGKSSCPRICSWDLRRMTVWIPTGQDKENNSFVQASKRLTEHCASHAPFTILVNQQHTHTCVLSPGIAVCTNFTWSVTSNFCSNRTSGYSDHNHRSGSNVQNMPCRDHNFLLRSPRRYFLPNDDNPRTPFPYMAEWAVESQNRWTQDSHRGCRYPICDGSQPGDPFWKTTRDGRGLWACLFPKCQIRCQSFYALQGHQLYGHPEKPHDGMYHSYYPCPSVGCSRVGRWGFYRKKELEEHLLSHHLNPCTMDLPSD</sequence>
<proteinExistence type="predicted"/>
<accession>A0ACB6QVX1</accession>
<dbReference type="Proteomes" id="UP000799755">
    <property type="component" value="Unassembled WGS sequence"/>
</dbReference>
<comment type="caution">
    <text evidence="1">The sequence shown here is derived from an EMBL/GenBank/DDBJ whole genome shotgun (WGS) entry which is preliminary data.</text>
</comment>
<organism evidence="1 2">
    <name type="scientific">Lindgomyces ingoldianus</name>
    <dbReference type="NCBI Taxonomy" id="673940"/>
    <lineage>
        <taxon>Eukaryota</taxon>
        <taxon>Fungi</taxon>
        <taxon>Dikarya</taxon>
        <taxon>Ascomycota</taxon>
        <taxon>Pezizomycotina</taxon>
        <taxon>Dothideomycetes</taxon>
        <taxon>Pleosporomycetidae</taxon>
        <taxon>Pleosporales</taxon>
        <taxon>Lindgomycetaceae</taxon>
        <taxon>Lindgomyces</taxon>
    </lineage>
</organism>
<name>A0ACB6QVX1_9PLEO</name>
<reference evidence="1" key="1">
    <citation type="journal article" date="2020" name="Stud. Mycol.">
        <title>101 Dothideomycetes genomes: a test case for predicting lifestyles and emergence of pathogens.</title>
        <authorList>
            <person name="Haridas S."/>
            <person name="Albert R."/>
            <person name="Binder M."/>
            <person name="Bloem J."/>
            <person name="Labutti K."/>
            <person name="Salamov A."/>
            <person name="Andreopoulos B."/>
            <person name="Baker S."/>
            <person name="Barry K."/>
            <person name="Bills G."/>
            <person name="Bluhm B."/>
            <person name="Cannon C."/>
            <person name="Castanera R."/>
            <person name="Culley D."/>
            <person name="Daum C."/>
            <person name="Ezra D."/>
            <person name="Gonzalez J."/>
            <person name="Henrissat B."/>
            <person name="Kuo A."/>
            <person name="Liang C."/>
            <person name="Lipzen A."/>
            <person name="Lutzoni F."/>
            <person name="Magnuson J."/>
            <person name="Mondo S."/>
            <person name="Nolan M."/>
            <person name="Ohm R."/>
            <person name="Pangilinan J."/>
            <person name="Park H.-J."/>
            <person name="Ramirez L."/>
            <person name="Alfaro M."/>
            <person name="Sun H."/>
            <person name="Tritt A."/>
            <person name="Yoshinaga Y."/>
            <person name="Zwiers L.-H."/>
            <person name="Turgeon B."/>
            <person name="Goodwin S."/>
            <person name="Spatafora J."/>
            <person name="Crous P."/>
            <person name="Grigoriev I."/>
        </authorList>
    </citation>
    <scope>NUCLEOTIDE SEQUENCE</scope>
    <source>
        <strain evidence="1">ATCC 200398</strain>
    </source>
</reference>
<gene>
    <name evidence="1" type="ORF">BDR25DRAFT_370204</name>
</gene>
<protein>
    <submittedName>
        <fullName evidence="1">Uncharacterized protein</fullName>
    </submittedName>
</protein>